<dbReference type="GO" id="GO:0005737">
    <property type="term" value="C:cytoplasm"/>
    <property type="evidence" value="ECO:0007669"/>
    <property type="project" value="UniProtKB-SubCell"/>
</dbReference>
<keyword evidence="3 10" id="KW-0028">Amino-acid biosynthesis</keyword>
<dbReference type="PIRSF" id="PIRSF000495">
    <property type="entry name" value="Amidotransf_hisH"/>
    <property type="match status" value="1"/>
</dbReference>
<dbReference type="GO" id="GO:0004359">
    <property type="term" value="F:glutaminase activity"/>
    <property type="evidence" value="ECO:0007669"/>
    <property type="project" value="UniProtKB-EC"/>
</dbReference>
<evidence type="ECO:0000259" key="12">
    <source>
        <dbReference type="Pfam" id="PF00117"/>
    </source>
</evidence>
<evidence type="ECO:0000256" key="10">
    <source>
        <dbReference type="HAMAP-Rule" id="MF_00278"/>
    </source>
</evidence>
<dbReference type="Proteomes" id="UP000698963">
    <property type="component" value="Unassembled WGS sequence"/>
</dbReference>
<feature type="active site" evidence="10 11">
    <location>
        <position position="186"/>
    </location>
</feature>
<proteinExistence type="inferred from homology"/>
<comment type="catalytic activity">
    <reaction evidence="8 10">
        <text>5-[(5-phospho-1-deoxy-D-ribulos-1-ylimino)methylamino]-1-(5-phospho-beta-D-ribosyl)imidazole-4-carboxamide + L-glutamine = D-erythro-1-(imidazol-4-yl)glycerol 3-phosphate + 5-amino-1-(5-phospho-beta-D-ribosyl)imidazole-4-carboxamide + L-glutamate + H(+)</text>
        <dbReference type="Rhea" id="RHEA:24793"/>
        <dbReference type="ChEBI" id="CHEBI:15378"/>
        <dbReference type="ChEBI" id="CHEBI:29985"/>
        <dbReference type="ChEBI" id="CHEBI:58278"/>
        <dbReference type="ChEBI" id="CHEBI:58359"/>
        <dbReference type="ChEBI" id="CHEBI:58475"/>
        <dbReference type="ChEBI" id="CHEBI:58525"/>
        <dbReference type="EC" id="4.3.2.10"/>
    </reaction>
</comment>
<evidence type="ECO:0000313" key="13">
    <source>
        <dbReference type="EMBL" id="HJD96149.1"/>
    </source>
</evidence>
<feature type="active site" description="Nucleophile" evidence="10 11">
    <location>
        <position position="79"/>
    </location>
</feature>
<dbReference type="PANTHER" id="PTHR42701:SF1">
    <property type="entry name" value="IMIDAZOLE GLYCEROL PHOSPHATE SYNTHASE SUBUNIT HISH"/>
    <property type="match status" value="1"/>
</dbReference>
<sequence>MLAILDYKAGNQTSVIRALRSLDIPAEITADPSTILDAEGVIFPGVGAAGQAMAQLTSTGMDKVLREVVAMQKPLLGICLGCQILLEHSEENDTAALGIVPGVCRRFQPEWRDGGEPIRIPHMGWNTLEKKRPSELLEGVEEDARFYFVHSYYTDPAPELVIATSRYGCEFAAVYGRPGLWAVQFHPEKSGRPGLRLLTNFYEYCREASRV</sequence>
<dbReference type="CDD" id="cd01748">
    <property type="entry name" value="GATase1_IGP_Synthase"/>
    <property type="match status" value="1"/>
</dbReference>
<name>A0A921AUM2_9BACT</name>
<dbReference type="AlphaFoldDB" id="A0A921AUM2"/>
<dbReference type="InterPro" id="IPR017926">
    <property type="entry name" value="GATASE"/>
</dbReference>
<gene>
    <name evidence="10 13" type="primary">hisH</name>
    <name evidence="13" type="ORF">K8W16_00680</name>
</gene>
<dbReference type="EC" id="3.5.1.2" evidence="10"/>
<dbReference type="GO" id="GO:0000105">
    <property type="term" value="P:L-histidine biosynthetic process"/>
    <property type="evidence" value="ECO:0007669"/>
    <property type="project" value="UniProtKB-UniRule"/>
</dbReference>
<evidence type="ECO:0000256" key="8">
    <source>
        <dbReference type="ARBA" id="ARBA00047838"/>
    </source>
</evidence>
<evidence type="ECO:0000256" key="7">
    <source>
        <dbReference type="ARBA" id="ARBA00023239"/>
    </source>
</evidence>
<keyword evidence="5 10" id="KW-0315">Glutamine amidotransferase</keyword>
<dbReference type="EMBL" id="DYZA01000015">
    <property type="protein sequence ID" value="HJD96149.1"/>
    <property type="molecule type" value="Genomic_DNA"/>
</dbReference>
<keyword evidence="7 10" id="KW-0456">Lyase</keyword>
<protein>
    <recommendedName>
        <fullName evidence="10">Imidazole glycerol phosphate synthase subunit HisH</fullName>
        <ecNumber evidence="10">4.3.2.10</ecNumber>
    </recommendedName>
    <alternativeName>
        <fullName evidence="10">IGP synthase glutaminase subunit</fullName>
        <ecNumber evidence="10">3.5.1.2</ecNumber>
    </alternativeName>
    <alternativeName>
        <fullName evidence="10">IGP synthase subunit HisH</fullName>
    </alternativeName>
    <alternativeName>
        <fullName evidence="10">ImGP synthase subunit HisH</fullName>
        <shortName evidence="10">IGPS subunit HisH</shortName>
    </alternativeName>
</protein>
<dbReference type="RefSeq" id="WP_304120275.1">
    <property type="nucleotide sequence ID" value="NZ_DYZA01000015.1"/>
</dbReference>
<dbReference type="InterPro" id="IPR010139">
    <property type="entry name" value="Imidazole-glycPsynth_HisH"/>
</dbReference>
<dbReference type="PANTHER" id="PTHR42701">
    <property type="entry name" value="IMIDAZOLE GLYCEROL PHOSPHATE SYNTHASE SUBUNIT HISH"/>
    <property type="match status" value="1"/>
</dbReference>
<comment type="catalytic activity">
    <reaction evidence="9 10">
        <text>L-glutamine + H2O = L-glutamate + NH4(+)</text>
        <dbReference type="Rhea" id="RHEA:15889"/>
        <dbReference type="ChEBI" id="CHEBI:15377"/>
        <dbReference type="ChEBI" id="CHEBI:28938"/>
        <dbReference type="ChEBI" id="CHEBI:29985"/>
        <dbReference type="ChEBI" id="CHEBI:58359"/>
        <dbReference type="EC" id="3.5.1.2"/>
    </reaction>
</comment>
<reference evidence="13" key="2">
    <citation type="submission" date="2021-09" db="EMBL/GenBank/DDBJ databases">
        <authorList>
            <person name="Gilroy R."/>
        </authorList>
    </citation>
    <scope>NUCLEOTIDE SEQUENCE</scope>
    <source>
        <strain evidence="13">ChiGjej2B2-19336</strain>
    </source>
</reference>
<dbReference type="Pfam" id="PF00117">
    <property type="entry name" value="GATase"/>
    <property type="match status" value="1"/>
</dbReference>
<dbReference type="EC" id="4.3.2.10" evidence="10"/>
<accession>A0A921AUM2</accession>
<comment type="caution">
    <text evidence="13">The sequence shown here is derived from an EMBL/GenBank/DDBJ whole genome shotgun (WGS) entry which is preliminary data.</text>
</comment>
<keyword evidence="10" id="KW-0963">Cytoplasm</keyword>
<keyword evidence="4 10" id="KW-0378">Hydrolase</keyword>
<evidence type="ECO:0000256" key="6">
    <source>
        <dbReference type="ARBA" id="ARBA00023102"/>
    </source>
</evidence>
<comment type="subcellular location">
    <subcellularLocation>
        <location evidence="10">Cytoplasm</location>
    </subcellularLocation>
</comment>
<dbReference type="Gene3D" id="3.40.50.880">
    <property type="match status" value="1"/>
</dbReference>
<reference evidence="13" key="1">
    <citation type="journal article" date="2021" name="PeerJ">
        <title>Extensive microbial diversity within the chicken gut microbiome revealed by metagenomics and culture.</title>
        <authorList>
            <person name="Gilroy R."/>
            <person name="Ravi A."/>
            <person name="Getino M."/>
            <person name="Pursley I."/>
            <person name="Horton D.L."/>
            <person name="Alikhan N.F."/>
            <person name="Baker D."/>
            <person name="Gharbi K."/>
            <person name="Hall N."/>
            <person name="Watson M."/>
            <person name="Adriaenssens E.M."/>
            <person name="Foster-Nyarko E."/>
            <person name="Jarju S."/>
            <person name="Secka A."/>
            <person name="Antonio M."/>
            <person name="Oren A."/>
            <person name="Chaudhuri R.R."/>
            <person name="La Ragione R."/>
            <person name="Hildebrand F."/>
            <person name="Pallen M.J."/>
        </authorList>
    </citation>
    <scope>NUCLEOTIDE SEQUENCE</scope>
    <source>
        <strain evidence="13">ChiGjej2B2-19336</strain>
    </source>
</reference>
<dbReference type="GO" id="GO:0000107">
    <property type="term" value="F:imidazoleglycerol-phosphate synthase activity"/>
    <property type="evidence" value="ECO:0007669"/>
    <property type="project" value="UniProtKB-UniRule"/>
</dbReference>
<organism evidence="13 14">
    <name type="scientific">Mailhella massiliensis</name>
    <dbReference type="NCBI Taxonomy" id="1903261"/>
    <lineage>
        <taxon>Bacteria</taxon>
        <taxon>Pseudomonadati</taxon>
        <taxon>Thermodesulfobacteriota</taxon>
        <taxon>Desulfovibrionia</taxon>
        <taxon>Desulfovibrionales</taxon>
        <taxon>Desulfovibrionaceae</taxon>
        <taxon>Mailhella</taxon>
    </lineage>
</organism>
<dbReference type="PROSITE" id="PS51273">
    <property type="entry name" value="GATASE_TYPE_1"/>
    <property type="match status" value="1"/>
</dbReference>
<evidence type="ECO:0000256" key="11">
    <source>
        <dbReference type="PIRSR" id="PIRSR000495-1"/>
    </source>
</evidence>
<evidence type="ECO:0000256" key="4">
    <source>
        <dbReference type="ARBA" id="ARBA00022801"/>
    </source>
</evidence>
<dbReference type="SUPFAM" id="SSF52317">
    <property type="entry name" value="Class I glutamine amidotransferase-like"/>
    <property type="match status" value="1"/>
</dbReference>
<dbReference type="NCBIfam" id="TIGR01855">
    <property type="entry name" value="IMP_synth_hisH"/>
    <property type="match status" value="1"/>
</dbReference>
<dbReference type="GO" id="GO:0016829">
    <property type="term" value="F:lyase activity"/>
    <property type="evidence" value="ECO:0007669"/>
    <property type="project" value="UniProtKB-KW"/>
</dbReference>
<comment type="subunit">
    <text evidence="2 10">Heterodimer of HisH and HisF.</text>
</comment>
<feature type="active site" evidence="10 11">
    <location>
        <position position="188"/>
    </location>
</feature>
<comment type="function">
    <text evidence="10">IGPS catalyzes the conversion of PRFAR and glutamine to IGP, AICAR and glutamate. The HisH subunit catalyzes the hydrolysis of glutamine to glutamate and ammonia as part of the synthesis of IGP and AICAR. The resulting ammonia molecule is channeled to the active site of HisF.</text>
</comment>
<keyword evidence="6 10" id="KW-0368">Histidine biosynthesis</keyword>
<comment type="pathway">
    <text evidence="1 10">Amino-acid biosynthesis; L-histidine biosynthesis; L-histidine from 5-phospho-alpha-D-ribose 1-diphosphate: step 5/9.</text>
</comment>
<dbReference type="InterPro" id="IPR029062">
    <property type="entry name" value="Class_I_gatase-like"/>
</dbReference>
<evidence type="ECO:0000313" key="14">
    <source>
        <dbReference type="Proteomes" id="UP000698963"/>
    </source>
</evidence>
<dbReference type="HAMAP" id="MF_00278">
    <property type="entry name" value="HisH"/>
    <property type="match status" value="1"/>
</dbReference>
<evidence type="ECO:0000256" key="1">
    <source>
        <dbReference type="ARBA" id="ARBA00005091"/>
    </source>
</evidence>
<evidence type="ECO:0000256" key="5">
    <source>
        <dbReference type="ARBA" id="ARBA00022962"/>
    </source>
</evidence>
<evidence type="ECO:0000256" key="2">
    <source>
        <dbReference type="ARBA" id="ARBA00011152"/>
    </source>
</evidence>
<evidence type="ECO:0000256" key="3">
    <source>
        <dbReference type="ARBA" id="ARBA00022605"/>
    </source>
</evidence>
<feature type="domain" description="Glutamine amidotransferase" evidence="12">
    <location>
        <begin position="4"/>
        <end position="202"/>
    </location>
</feature>
<evidence type="ECO:0000256" key="9">
    <source>
        <dbReference type="ARBA" id="ARBA00049534"/>
    </source>
</evidence>